<feature type="domain" description="Helicase C-terminal" evidence="1">
    <location>
        <begin position="1"/>
        <end position="70"/>
    </location>
</feature>
<evidence type="ECO:0000313" key="2">
    <source>
        <dbReference type="EMBL" id="KAH3850733.1"/>
    </source>
</evidence>
<dbReference type="SMART" id="SM00490">
    <property type="entry name" value="HELICc"/>
    <property type="match status" value="1"/>
</dbReference>
<dbReference type="EMBL" id="JAIWYP010000003">
    <property type="protein sequence ID" value="KAH3850733.1"/>
    <property type="molecule type" value="Genomic_DNA"/>
</dbReference>
<organism evidence="2 3">
    <name type="scientific">Dreissena polymorpha</name>
    <name type="common">Zebra mussel</name>
    <name type="synonym">Mytilus polymorpha</name>
    <dbReference type="NCBI Taxonomy" id="45954"/>
    <lineage>
        <taxon>Eukaryota</taxon>
        <taxon>Metazoa</taxon>
        <taxon>Spiralia</taxon>
        <taxon>Lophotrochozoa</taxon>
        <taxon>Mollusca</taxon>
        <taxon>Bivalvia</taxon>
        <taxon>Autobranchia</taxon>
        <taxon>Heteroconchia</taxon>
        <taxon>Euheterodonta</taxon>
        <taxon>Imparidentia</taxon>
        <taxon>Neoheterodontei</taxon>
        <taxon>Myida</taxon>
        <taxon>Dreissenoidea</taxon>
        <taxon>Dreissenidae</taxon>
        <taxon>Dreissena</taxon>
    </lineage>
</organism>
<evidence type="ECO:0000259" key="1">
    <source>
        <dbReference type="PROSITE" id="PS51194"/>
    </source>
</evidence>
<dbReference type="AlphaFoldDB" id="A0A9D4L2W9"/>
<dbReference type="Proteomes" id="UP000828390">
    <property type="component" value="Unassembled WGS sequence"/>
</dbReference>
<reference evidence="2" key="1">
    <citation type="journal article" date="2019" name="bioRxiv">
        <title>The Genome of the Zebra Mussel, Dreissena polymorpha: A Resource for Invasive Species Research.</title>
        <authorList>
            <person name="McCartney M.A."/>
            <person name="Auch B."/>
            <person name="Kono T."/>
            <person name="Mallez S."/>
            <person name="Zhang Y."/>
            <person name="Obille A."/>
            <person name="Becker A."/>
            <person name="Abrahante J.E."/>
            <person name="Garbe J."/>
            <person name="Badalamenti J.P."/>
            <person name="Herman A."/>
            <person name="Mangelson H."/>
            <person name="Liachko I."/>
            <person name="Sullivan S."/>
            <person name="Sone E.D."/>
            <person name="Koren S."/>
            <person name="Silverstein K.A.T."/>
            <person name="Beckman K.B."/>
            <person name="Gohl D.M."/>
        </authorList>
    </citation>
    <scope>NUCLEOTIDE SEQUENCE</scope>
    <source>
        <strain evidence="2">Duluth1</strain>
        <tissue evidence="2">Whole animal</tissue>
    </source>
</reference>
<accession>A0A9D4L2W9</accession>
<gene>
    <name evidence="2" type="ORF">DPMN_093206</name>
</gene>
<dbReference type="Gene3D" id="3.40.50.300">
    <property type="entry name" value="P-loop containing nucleotide triphosphate hydrolases"/>
    <property type="match status" value="1"/>
</dbReference>
<dbReference type="InterPro" id="IPR001650">
    <property type="entry name" value="Helicase_C-like"/>
</dbReference>
<protein>
    <recommendedName>
        <fullName evidence="1">Helicase C-terminal domain-containing protein</fullName>
    </recommendedName>
</protein>
<name>A0A9D4L2W9_DREPO</name>
<dbReference type="SUPFAM" id="SSF52540">
    <property type="entry name" value="P-loop containing nucleoside triphosphate hydrolases"/>
    <property type="match status" value="1"/>
</dbReference>
<dbReference type="GO" id="GO:0005737">
    <property type="term" value="C:cytoplasm"/>
    <property type="evidence" value="ECO:0007669"/>
    <property type="project" value="TreeGrafter"/>
</dbReference>
<dbReference type="InterPro" id="IPR027417">
    <property type="entry name" value="P-loop_NTPase"/>
</dbReference>
<evidence type="ECO:0000313" key="3">
    <source>
        <dbReference type="Proteomes" id="UP000828390"/>
    </source>
</evidence>
<dbReference type="PROSITE" id="PS51194">
    <property type="entry name" value="HELICASE_CTER"/>
    <property type="match status" value="1"/>
</dbReference>
<sequence>MSAYKGGMTQVEQNDALKYFREGKHKLIVATSVAEEGLDITKCNLVIRYDHVTNEISKVQSRGRGRAADS</sequence>
<dbReference type="InterPro" id="IPR051363">
    <property type="entry name" value="RLR_Helicase"/>
</dbReference>
<dbReference type="PANTHER" id="PTHR14074:SF16">
    <property type="entry name" value="ANTIVIRAL INNATE IMMUNE RESPONSE RECEPTOR RIG-I"/>
    <property type="match status" value="1"/>
</dbReference>
<dbReference type="PANTHER" id="PTHR14074">
    <property type="entry name" value="HELICASE WITH DEATH DOMAIN-RELATED"/>
    <property type="match status" value="1"/>
</dbReference>
<proteinExistence type="predicted"/>
<dbReference type="Pfam" id="PF00271">
    <property type="entry name" value="Helicase_C"/>
    <property type="match status" value="1"/>
</dbReference>
<reference evidence="2" key="2">
    <citation type="submission" date="2020-11" db="EMBL/GenBank/DDBJ databases">
        <authorList>
            <person name="McCartney M.A."/>
            <person name="Auch B."/>
            <person name="Kono T."/>
            <person name="Mallez S."/>
            <person name="Becker A."/>
            <person name="Gohl D.M."/>
            <person name="Silverstein K.A.T."/>
            <person name="Koren S."/>
            <person name="Bechman K.B."/>
            <person name="Herman A."/>
            <person name="Abrahante J.E."/>
            <person name="Garbe J."/>
        </authorList>
    </citation>
    <scope>NUCLEOTIDE SEQUENCE</scope>
    <source>
        <strain evidence="2">Duluth1</strain>
        <tissue evidence="2">Whole animal</tissue>
    </source>
</reference>
<keyword evidence="3" id="KW-1185">Reference proteome</keyword>
<comment type="caution">
    <text evidence="2">The sequence shown here is derived from an EMBL/GenBank/DDBJ whole genome shotgun (WGS) entry which is preliminary data.</text>
</comment>